<dbReference type="Pfam" id="PF05135">
    <property type="entry name" value="Phage_connect_1"/>
    <property type="match status" value="1"/>
</dbReference>
<dbReference type="RefSeq" id="WP_013575130.1">
    <property type="nucleotide sequence ID" value="NC_015061.1"/>
</dbReference>
<evidence type="ECO:0000313" key="2">
    <source>
        <dbReference type="Proteomes" id="UP000007257"/>
    </source>
</evidence>
<dbReference type="AlphaFoldDB" id="A0A0H3F935"/>
<dbReference type="HOGENOM" id="CLU_085951_3_1_6"/>
<dbReference type="CDD" id="cd08054">
    <property type="entry name" value="gp6"/>
    <property type="match status" value="1"/>
</dbReference>
<name>A0A0H3F935_RAHSY</name>
<reference evidence="2" key="1">
    <citation type="submission" date="2011-01" db="EMBL/GenBank/DDBJ databases">
        <title>Complete sequence of chromosome of Rahnella sp. Y9602.</title>
        <authorList>
            <consortium name="US DOE Joint Genome Institute"/>
            <person name="Lucas S."/>
            <person name="Copeland A."/>
            <person name="Lapidus A."/>
            <person name="Cheng J.-F."/>
            <person name="Goodwin L."/>
            <person name="Pitluck S."/>
            <person name="Lu M."/>
            <person name="Detter J.C."/>
            <person name="Han C."/>
            <person name="Tapia R."/>
            <person name="Land M."/>
            <person name="Hauser L."/>
            <person name="Kyrpides N."/>
            <person name="Ivanova N."/>
            <person name="Ovchinnikova G."/>
            <person name="Pagani I."/>
            <person name="Sobecky P.A."/>
            <person name="Martinez R.J."/>
            <person name="Woyke T."/>
        </authorList>
    </citation>
    <scope>NUCLEOTIDE SEQUENCE [LARGE SCALE GENOMIC DNA]</scope>
    <source>
        <strain evidence="2">Y9602</strain>
    </source>
</reference>
<dbReference type="Gene3D" id="1.10.3230.30">
    <property type="entry name" value="Phage gp6-like head-tail connector protein"/>
    <property type="match status" value="1"/>
</dbReference>
<dbReference type="EMBL" id="CP002505">
    <property type="protein sequence ID" value="ADW73428.1"/>
    <property type="molecule type" value="Genomic_DNA"/>
</dbReference>
<proteinExistence type="predicted"/>
<sequence length="114" mass="13040">MADPAAVIDLNTIKNHCRVEPDFTLDDSLFQIYTGAAKRYVETWTRRTLYLLNTDPGYDTDENRLLLDDDIRTAMLLLIGHWYANREAVNIGNITSSVPFAVESLLQPYRIYGV</sequence>
<dbReference type="InterPro" id="IPR006450">
    <property type="entry name" value="Phage_HK97_gp6-like"/>
</dbReference>
<dbReference type="OrthoDB" id="8452319at2"/>
<organism evidence="1 2">
    <name type="scientific">Rahnella sp. (strain Y9602)</name>
    <dbReference type="NCBI Taxonomy" id="2703885"/>
    <lineage>
        <taxon>Bacteria</taxon>
        <taxon>Pseudomonadati</taxon>
        <taxon>Pseudomonadota</taxon>
        <taxon>Gammaproteobacteria</taxon>
        <taxon>Enterobacterales</taxon>
        <taxon>Yersiniaceae</taxon>
        <taxon>Rahnella</taxon>
    </lineage>
</organism>
<protein>
    <recommendedName>
        <fullName evidence="3">Phage gp6-like head-tail connector protein</fullName>
    </recommendedName>
</protein>
<dbReference type="KEGG" id="rah:Rahaq_1810"/>
<dbReference type="InterPro" id="IPR021146">
    <property type="entry name" value="Phage_gp6-like_head-tail"/>
</dbReference>
<evidence type="ECO:0008006" key="3">
    <source>
        <dbReference type="Google" id="ProtNLM"/>
    </source>
</evidence>
<dbReference type="eggNOG" id="ENOG5032T3A">
    <property type="taxonomic scope" value="Bacteria"/>
</dbReference>
<reference evidence="1 2" key="2">
    <citation type="journal article" date="2012" name="J. Bacteriol.">
        <title>Complete Genome Sequence of Rahnella sp. Strain Y9602, a Gammaproteobacterium Isolate from Metal- and Radionuclide-Contaminated Soil.</title>
        <authorList>
            <person name="Martinez R.J."/>
            <person name="Bruce D."/>
            <person name="Detter C."/>
            <person name="Goodwin L.A."/>
            <person name="Han J."/>
            <person name="Han C.S."/>
            <person name="Held B."/>
            <person name="Land M.L."/>
            <person name="Mikhailova N."/>
            <person name="Nolan M."/>
            <person name="Pennacchio L."/>
            <person name="Pitluck S."/>
            <person name="Tapia R."/>
            <person name="Woyke T."/>
            <person name="Sobecky P.A."/>
        </authorList>
    </citation>
    <scope>NUCLEOTIDE SEQUENCE [LARGE SCALE GENOMIC DNA]</scope>
    <source>
        <strain evidence="1 2">Y9602</strain>
    </source>
</reference>
<dbReference type="Proteomes" id="UP000007257">
    <property type="component" value="Chromosome"/>
</dbReference>
<accession>A0A0H3F935</accession>
<evidence type="ECO:0000313" key="1">
    <source>
        <dbReference type="EMBL" id="ADW73428.1"/>
    </source>
</evidence>
<gene>
    <name evidence="1" type="ordered locus">Rahaq_1810</name>
</gene>
<dbReference type="NCBIfam" id="TIGR01560">
    <property type="entry name" value="put_DNA_pack"/>
    <property type="match status" value="1"/>
</dbReference>